<dbReference type="InterPro" id="IPR033756">
    <property type="entry name" value="YlxH/NBP35"/>
</dbReference>
<name>A0A852Z8V8_9ACTN</name>
<organism evidence="18 19">
    <name type="scientific">Actinopolymorpha rutila</name>
    <dbReference type="NCBI Taxonomy" id="446787"/>
    <lineage>
        <taxon>Bacteria</taxon>
        <taxon>Bacillati</taxon>
        <taxon>Actinomycetota</taxon>
        <taxon>Actinomycetes</taxon>
        <taxon>Propionibacteriales</taxon>
        <taxon>Actinopolymorphaceae</taxon>
        <taxon>Actinopolymorpha</taxon>
    </lineage>
</organism>
<evidence type="ECO:0000256" key="2">
    <source>
        <dbReference type="ARBA" id="ARBA00006683"/>
    </source>
</evidence>
<comment type="similarity">
    <text evidence="2">Belongs to the CpsC/CapA family.</text>
</comment>
<keyword evidence="10" id="KW-0067">ATP-binding</keyword>
<feature type="domain" description="Polysaccharide chain length determinant N-terminal" evidence="17">
    <location>
        <begin position="2"/>
        <end position="90"/>
    </location>
</feature>
<sequence length="476" mass="51047">MELRECLRLIRTQWKLLLVCVVVTVVVAAIVVLRTTPTYESTATLFVSVTPQDDSTTSAYQGSLLSQQRARSYADLVRGDAVTTAVVKKLRLPMSAAELSSHISARVLPDTILLEITTTDTDPARAQRINEAVSRQFVVFAKDLERPDARSPSPLRATVVDSPSRPDSPVAPQPVRTLALGLLAGLVLGAGVALLRELTDRTIKNTDALNAWTGAPNLGVIPHDPQAQAKPLVVHLEPRSLRSESFRQLRTNLQFVDVDRRPKRIVVTSSVPAEGKTTTTCNLAITLAQAGRRVVLVEGDIRRPRLAEYLGVEGAVGLTSVLVGRIAAEDALQPWGDIPLEVLAGGPVPPNPSELLQSRAMELLLGDLERRADVLLVDAPPLLPVTDAAILARMADGAVLVVRHGSTTADQVDIAVGNLAKVDARLLGTVLNMAPTRGPDARTYGYGYDYGRDAVVEEVVDDGVESVVGVRSRTTG</sequence>
<dbReference type="InterPro" id="IPR027417">
    <property type="entry name" value="P-loop_NTPase"/>
</dbReference>
<dbReference type="PANTHER" id="PTHR32309">
    <property type="entry name" value="TYROSINE-PROTEIN KINASE"/>
    <property type="match status" value="1"/>
</dbReference>
<dbReference type="Pfam" id="PF10609">
    <property type="entry name" value="ParA"/>
    <property type="match status" value="1"/>
</dbReference>
<comment type="subcellular location">
    <subcellularLocation>
        <location evidence="1">Cell membrane</location>
        <topology evidence="1">Multi-pass membrane protein</topology>
    </subcellularLocation>
</comment>
<evidence type="ECO:0000259" key="17">
    <source>
        <dbReference type="Pfam" id="PF02706"/>
    </source>
</evidence>
<dbReference type="InterPro" id="IPR003856">
    <property type="entry name" value="LPS_length_determ_N"/>
</dbReference>
<dbReference type="NCBIfam" id="TIGR01007">
    <property type="entry name" value="eps_fam"/>
    <property type="match status" value="1"/>
</dbReference>
<gene>
    <name evidence="18" type="ORF">F4554_000756</name>
</gene>
<evidence type="ECO:0000256" key="7">
    <source>
        <dbReference type="ARBA" id="ARBA00022692"/>
    </source>
</evidence>
<dbReference type="InterPro" id="IPR005702">
    <property type="entry name" value="Wzc-like_C"/>
</dbReference>
<dbReference type="SUPFAM" id="SSF52540">
    <property type="entry name" value="P-loop containing nucleoside triphosphate hydrolases"/>
    <property type="match status" value="1"/>
</dbReference>
<evidence type="ECO:0000256" key="12">
    <source>
        <dbReference type="ARBA" id="ARBA00023136"/>
    </source>
</evidence>
<keyword evidence="11 16" id="KW-1133">Transmembrane helix</keyword>
<evidence type="ECO:0000256" key="1">
    <source>
        <dbReference type="ARBA" id="ARBA00004651"/>
    </source>
</evidence>
<evidence type="ECO:0000256" key="15">
    <source>
        <dbReference type="SAM" id="MobiDB-lite"/>
    </source>
</evidence>
<dbReference type="RefSeq" id="WP_179786065.1">
    <property type="nucleotide sequence ID" value="NZ_BAAARR010000004.1"/>
</dbReference>
<evidence type="ECO:0000256" key="16">
    <source>
        <dbReference type="SAM" id="Phobius"/>
    </source>
</evidence>
<evidence type="ECO:0000256" key="5">
    <source>
        <dbReference type="ARBA" id="ARBA00022475"/>
    </source>
</evidence>
<dbReference type="GO" id="GO:0042802">
    <property type="term" value="F:identical protein binding"/>
    <property type="evidence" value="ECO:0007669"/>
    <property type="project" value="UniProtKB-ARBA"/>
</dbReference>
<comment type="caution">
    <text evidence="18">The sequence shown here is derived from an EMBL/GenBank/DDBJ whole genome shotgun (WGS) entry which is preliminary data.</text>
</comment>
<dbReference type="GO" id="GO:0005886">
    <property type="term" value="C:plasma membrane"/>
    <property type="evidence" value="ECO:0007669"/>
    <property type="project" value="UniProtKB-SubCell"/>
</dbReference>
<dbReference type="GO" id="GO:0004715">
    <property type="term" value="F:non-membrane spanning protein tyrosine kinase activity"/>
    <property type="evidence" value="ECO:0007669"/>
    <property type="project" value="UniProtKB-EC"/>
</dbReference>
<keyword evidence="12 16" id="KW-0472">Membrane</keyword>
<proteinExistence type="inferred from homology"/>
<dbReference type="Gene3D" id="3.40.50.300">
    <property type="entry name" value="P-loop containing nucleotide triphosphate hydrolases"/>
    <property type="match status" value="1"/>
</dbReference>
<comment type="catalytic activity">
    <reaction evidence="14">
        <text>L-tyrosyl-[protein] + ATP = O-phospho-L-tyrosyl-[protein] + ADP + H(+)</text>
        <dbReference type="Rhea" id="RHEA:10596"/>
        <dbReference type="Rhea" id="RHEA-COMP:10136"/>
        <dbReference type="Rhea" id="RHEA-COMP:20101"/>
        <dbReference type="ChEBI" id="CHEBI:15378"/>
        <dbReference type="ChEBI" id="CHEBI:30616"/>
        <dbReference type="ChEBI" id="CHEBI:46858"/>
        <dbReference type="ChEBI" id="CHEBI:61978"/>
        <dbReference type="ChEBI" id="CHEBI:456216"/>
        <dbReference type="EC" id="2.7.10.2"/>
    </reaction>
</comment>
<reference evidence="18 19" key="1">
    <citation type="submission" date="2020-07" db="EMBL/GenBank/DDBJ databases">
        <title>Sequencing the genomes of 1000 actinobacteria strains.</title>
        <authorList>
            <person name="Klenk H.-P."/>
        </authorList>
    </citation>
    <scope>NUCLEOTIDE SEQUENCE [LARGE SCALE GENOMIC DNA]</scope>
    <source>
        <strain evidence="18 19">DSM 18448</strain>
    </source>
</reference>
<dbReference type="Pfam" id="PF02706">
    <property type="entry name" value="Wzz"/>
    <property type="match status" value="1"/>
</dbReference>
<dbReference type="EC" id="2.7.10.2" evidence="4"/>
<keyword evidence="19" id="KW-1185">Reference proteome</keyword>
<evidence type="ECO:0000256" key="6">
    <source>
        <dbReference type="ARBA" id="ARBA00022679"/>
    </source>
</evidence>
<comment type="similarity">
    <text evidence="3">Belongs to the CpsD/CapB family.</text>
</comment>
<dbReference type="EMBL" id="JACBZH010000001">
    <property type="protein sequence ID" value="NYH88118.1"/>
    <property type="molecule type" value="Genomic_DNA"/>
</dbReference>
<dbReference type="Proteomes" id="UP000579605">
    <property type="component" value="Unassembled WGS sequence"/>
</dbReference>
<dbReference type="GO" id="GO:0005524">
    <property type="term" value="F:ATP binding"/>
    <property type="evidence" value="ECO:0007669"/>
    <property type="project" value="UniProtKB-KW"/>
</dbReference>
<protein>
    <recommendedName>
        <fullName evidence="4">non-specific protein-tyrosine kinase</fullName>
        <ecNumber evidence="4">2.7.10.2</ecNumber>
    </recommendedName>
</protein>
<keyword evidence="8" id="KW-0547">Nucleotide-binding</keyword>
<keyword evidence="9" id="KW-0418">Kinase</keyword>
<evidence type="ECO:0000256" key="10">
    <source>
        <dbReference type="ARBA" id="ARBA00022840"/>
    </source>
</evidence>
<evidence type="ECO:0000256" key="4">
    <source>
        <dbReference type="ARBA" id="ARBA00011903"/>
    </source>
</evidence>
<evidence type="ECO:0000256" key="9">
    <source>
        <dbReference type="ARBA" id="ARBA00022777"/>
    </source>
</evidence>
<evidence type="ECO:0000256" key="11">
    <source>
        <dbReference type="ARBA" id="ARBA00022989"/>
    </source>
</evidence>
<evidence type="ECO:0000256" key="14">
    <source>
        <dbReference type="ARBA" id="ARBA00051245"/>
    </source>
</evidence>
<dbReference type="AlphaFoldDB" id="A0A852Z8V8"/>
<feature type="region of interest" description="Disordered" evidence="15">
    <location>
        <begin position="147"/>
        <end position="172"/>
    </location>
</feature>
<evidence type="ECO:0000313" key="18">
    <source>
        <dbReference type="EMBL" id="NYH88118.1"/>
    </source>
</evidence>
<accession>A0A852Z8V8</accession>
<evidence type="ECO:0000256" key="3">
    <source>
        <dbReference type="ARBA" id="ARBA00007316"/>
    </source>
</evidence>
<dbReference type="FunFam" id="3.40.50.300:FF:000527">
    <property type="entry name" value="Tyrosine-protein kinase etk"/>
    <property type="match status" value="1"/>
</dbReference>
<dbReference type="InterPro" id="IPR050445">
    <property type="entry name" value="Bact_polysacc_biosynth/exp"/>
</dbReference>
<evidence type="ECO:0000313" key="19">
    <source>
        <dbReference type="Proteomes" id="UP000579605"/>
    </source>
</evidence>
<dbReference type="CDD" id="cd05387">
    <property type="entry name" value="BY-kinase"/>
    <property type="match status" value="1"/>
</dbReference>
<evidence type="ECO:0000256" key="13">
    <source>
        <dbReference type="ARBA" id="ARBA00023137"/>
    </source>
</evidence>
<keyword evidence="5" id="KW-1003">Cell membrane</keyword>
<keyword evidence="6" id="KW-0808">Transferase</keyword>
<evidence type="ECO:0000256" key="8">
    <source>
        <dbReference type="ARBA" id="ARBA00022741"/>
    </source>
</evidence>
<dbReference type="PANTHER" id="PTHR32309:SF31">
    <property type="entry name" value="CAPSULAR EXOPOLYSACCHARIDE FAMILY"/>
    <property type="match status" value="1"/>
</dbReference>
<feature type="transmembrane region" description="Helical" evidence="16">
    <location>
        <begin position="12"/>
        <end position="33"/>
    </location>
</feature>
<keyword evidence="7 16" id="KW-0812">Transmembrane</keyword>
<keyword evidence="13" id="KW-0829">Tyrosine-protein kinase</keyword>